<feature type="domain" description="Immunity protein Imm5" evidence="1">
    <location>
        <begin position="31"/>
        <end position="178"/>
    </location>
</feature>
<dbReference type="RefSeq" id="XP_047840546.1">
    <property type="nucleotide sequence ID" value="XM_047984572.1"/>
</dbReference>
<dbReference type="Proteomes" id="UP000829364">
    <property type="component" value="Chromosome 2"/>
</dbReference>
<gene>
    <name evidence="2" type="ORF">JDV02_003444</name>
</gene>
<dbReference type="EMBL" id="CP086355">
    <property type="protein sequence ID" value="UNI17065.1"/>
    <property type="molecule type" value="Genomic_DNA"/>
</dbReference>
<name>A0A9Q8QCE5_9HYPO</name>
<accession>A0A9Q8QCE5</accession>
<sequence length="183" mass="20801">MTLDQDSLARLARDIPHNGDLNYVTRMRIRHEVAEQDLEALLRLERICADRAYAAWRSKFAHDDEPMQLLSEALRDPHNSSLPVALDSLYTKLDDALEPENFLAVYAGFACLNTAYHAIAREMYDQDSENGEIDIDPQHWSPCFLASLVAAGGAPWEPNTDPVARREFWQWYLLNAVPSACLQ</sequence>
<organism evidence="2 3">
    <name type="scientific">Purpureocillium takamizusanense</name>
    <dbReference type="NCBI Taxonomy" id="2060973"/>
    <lineage>
        <taxon>Eukaryota</taxon>
        <taxon>Fungi</taxon>
        <taxon>Dikarya</taxon>
        <taxon>Ascomycota</taxon>
        <taxon>Pezizomycotina</taxon>
        <taxon>Sordariomycetes</taxon>
        <taxon>Hypocreomycetidae</taxon>
        <taxon>Hypocreales</taxon>
        <taxon>Ophiocordycipitaceae</taxon>
        <taxon>Purpureocillium</taxon>
    </lineage>
</organism>
<protein>
    <recommendedName>
        <fullName evidence="1">Immunity protein Imm5 domain-containing protein</fullName>
    </recommendedName>
</protein>
<evidence type="ECO:0000259" key="1">
    <source>
        <dbReference type="Pfam" id="PF14423"/>
    </source>
</evidence>
<dbReference type="Pfam" id="PF14423">
    <property type="entry name" value="Imm5"/>
    <property type="match status" value="1"/>
</dbReference>
<dbReference type="InterPro" id="IPR025675">
    <property type="entry name" value="Imm5"/>
</dbReference>
<evidence type="ECO:0000313" key="3">
    <source>
        <dbReference type="Proteomes" id="UP000829364"/>
    </source>
</evidence>
<reference evidence="2" key="1">
    <citation type="submission" date="2021-11" db="EMBL/GenBank/DDBJ databases">
        <title>Purpureocillium_takamizusanense_genome.</title>
        <authorList>
            <person name="Nguyen N.-H."/>
        </authorList>
    </citation>
    <scope>NUCLEOTIDE SEQUENCE</scope>
    <source>
        <strain evidence="2">PT3</strain>
    </source>
</reference>
<dbReference type="KEGG" id="ptkz:JDV02_003444"/>
<dbReference type="GeneID" id="72065401"/>
<proteinExistence type="predicted"/>
<dbReference type="AlphaFoldDB" id="A0A9Q8QCE5"/>
<keyword evidence="3" id="KW-1185">Reference proteome</keyword>
<evidence type="ECO:0000313" key="2">
    <source>
        <dbReference type="EMBL" id="UNI17065.1"/>
    </source>
</evidence>